<dbReference type="AlphaFoldDB" id="A0A2T5GU30"/>
<evidence type="ECO:0008006" key="3">
    <source>
        <dbReference type="Google" id="ProtNLM"/>
    </source>
</evidence>
<accession>A0A2T5GU30</accession>
<dbReference type="EMBL" id="QAOH01000063">
    <property type="protein sequence ID" value="PTQ62832.1"/>
    <property type="molecule type" value="Genomic_DNA"/>
</dbReference>
<gene>
    <name evidence="1" type="ORF">C8N42_1635</name>
</gene>
<sequence>KQWPGWRNSSQHKCVCPRRKCDLWQSLQQSPPRFVGALLGNFGSKGRRKCQSKFATQKSSRSTLWLRSKRGYSVKDVVDWLGISTKSLYTWIAQFSKPQRQTDQEVEIRRRKKELARVTEERDILKNRSGPLPACVQYKQLVLHSSRRTDADSLLVGQTPLKNVVHGLMRT</sequence>
<name>A0A2T5GU30_9RHOB</name>
<proteinExistence type="predicted"/>
<dbReference type="InterPro" id="IPR002514">
    <property type="entry name" value="Transposase_8"/>
</dbReference>
<organism evidence="1 2">
    <name type="scientific">Celeribacter persicus</name>
    <dbReference type="NCBI Taxonomy" id="1651082"/>
    <lineage>
        <taxon>Bacteria</taxon>
        <taxon>Pseudomonadati</taxon>
        <taxon>Pseudomonadota</taxon>
        <taxon>Alphaproteobacteria</taxon>
        <taxon>Rhodobacterales</taxon>
        <taxon>Roseobacteraceae</taxon>
        <taxon>Celeribacter</taxon>
    </lineage>
</organism>
<dbReference type="Gene3D" id="1.10.10.60">
    <property type="entry name" value="Homeodomain-like"/>
    <property type="match status" value="1"/>
</dbReference>
<dbReference type="Pfam" id="PF01527">
    <property type="entry name" value="HTH_Tnp_1"/>
    <property type="match status" value="1"/>
</dbReference>
<dbReference type="GO" id="GO:0006313">
    <property type="term" value="P:DNA transposition"/>
    <property type="evidence" value="ECO:0007669"/>
    <property type="project" value="InterPro"/>
</dbReference>
<keyword evidence="2" id="KW-1185">Reference proteome</keyword>
<comment type="caution">
    <text evidence="1">The sequence shown here is derived from an EMBL/GenBank/DDBJ whole genome shotgun (WGS) entry which is preliminary data.</text>
</comment>
<dbReference type="Proteomes" id="UP000244077">
    <property type="component" value="Unassembled WGS sequence"/>
</dbReference>
<reference evidence="1 2" key="1">
    <citation type="submission" date="2018-04" db="EMBL/GenBank/DDBJ databases">
        <title>Genomic Encyclopedia of Archaeal and Bacterial Type Strains, Phase II (KMG-II): from individual species to whole genera.</title>
        <authorList>
            <person name="Goeker M."/>
        </authorList>
    </citation>
    <scope>NUCLEOTIDE SEQUENCE [LARGE SCALE GENOMIC DNA]</scope>
    <source>
        <strain evidence="1 2">DSM 100434</strain>
    </source>
</reference>
<feature type="non-terminal residue" evidence="1">
    <location>
        <position position="1"/>
    </location>
</feature>
<evidence type="ECO:0000313" key="2">
    <source>
        <dbReference type="Proteomes" id="UP000244077"/>
    </source>
</evidence>
<dbReference type="GO" id="GO:0003677">
    <property type="term" value="F:DNA binding"/>
    <property type="evidence" value="ECO:0007669"/>
    <property type="project" value="InterPro"/>
</dbReference>
<dbReference type="GO" id="GO:0004803">
    <property type="term" value="F:transposase activity"/>
    <property type="evidence" value="ECO:0007669"/>
    <property type="project" value="InterPro"/>
</dbReference>
<evidence type="ECO:0000313" key="1">
    <source>
        <dbReference type="EMBL" id="PTQ62832.1"/>
    </source>
</evidence>
<dbReference type="InterPro" id="IPR009057">
    <property type="entry name" value="Homeodomain-like_sf"/>
</dbReference>
<dbReference type="SUPFAM" id="SSF46689">
    <property type="entry name" value="Homeodomain-like"/>
    <property type="match status" value="1"/>
</dbReference>
<protein>
    <recommendedName>
        <fullName evidence="3">Transposase</fullName>
    </recommendedName>
</protein>